<dbReference type="InterPro" id="IPR011990">
    <property type="entry name" value="TPR-like_helical_dom_sf"/>
</dbReference>
<dbReference type="InterPro" id="IPR050767">
    <property type="entry name" value="Sel1_AlgK"/>
</dbReference>
<feature type="compositionally biased region" description="Polar residues" evidence="1">
    <location>
        <begin position="362"/>
        <end position="379"/>
    </location>
</feature>
<dbReference type="SUPFAM" id="SSF81901">
    <property type="entry name" value="HCP-like"/>
    <property type="match status" value="4"/>
</dbReference>
<proteinExistence type="predicted"/>
<dbReference type="EMBL" id="CP001102">
    <property type="protein sequence ID" value="ACE06262.1"/>
    <property type="molecule type" value="Genomic_DNA"/>
</dbReference>
<dbReference type="KEGG" id="aas:Aasi_0895"/>
<dbReference type="RefSeq" id="WP_012473025.1">
    <property type="nucleotide sequence ID" value="NC_010830.1"/>
</dbReference>
<accession>B3ESR0</accession>
<dbReference type="PANTHER" id="PTHR11102:SF160">
    <property type="entry name" value="ERAD-ASSOCIATED E3 UBIQUITIN-PROTEIN LIGASE COMPONENT HRD3"/>
    <property type="match status" value="1"/>
</dbReference>
<feature type="compositionally biased region" description="Pro residues" evidence="1">
    <location>
        <begin position="339"/>
        <end position="350"/>
    </location>
</feature>
<dbReference type="InterPro" id="IPR032675">
    <property type="entry name" value="LRR_dom_sf"/>
</dbReference>
<protein>
    <submittedName>
        <fullName evidence="2">Uncharacterized protein</fullName>
    </submittedName>
</protein>
<dbReference type="OrthoDB" id="9813021at2"/>
<dbReference type="Gene3D" id="1.25.40.10">
    <property type="entry name" value="Tetratricopeptide repeat domain"/>
    <property type="match status" value="4"/>
</dbReference>
<gene>
    <name evidence="2" type="ordered locus">Aasi_0895</name>
</gene>
<feature type="region of interest" description="Disordered" evidence="1">
    <location>
        <begin position="332"/>
        <end position="381"/>
    </location>
</feature>
<name>B3ESR0_AMOA5</name>
<dbReference type="HOGENOM" id="CLU_249020_0_0_10"/>
<keyword evidence="3" id="KW-1185">Reference proteome</keyword>
<dbReference type="Pfam" id="PF15642">
    <property type="entry name" value="Tox-ODYAM1"/>
    <property type="match status" value="1"/>
</dbReference>
<dbReference type="Pfam" id="PF08238">
    <property type="entry name" value="Sel1"/>
    <property type="match status" value="14"/>
</dbReference>
<dbReference type="SUPFAM" id="SSF52047">
    <property type="entry name" value="RNI-like"/>
    <property type="match status" value="1"/>
</dbReference>
<dbReference type="Gene3D" id="3.80.10.10">
    <property type="entry name" value="Ribonuclease Inhibitor"/>
    <property type="match status" value="1"/>
</dbReference>
<dbReference type="InterPro" id="IPR028050">
    <property type="entry name" value="Tox-ODYAM1"/>
</dbReference>
<dbReference type="PANTHER" id="PTHR11102">
    <property type="entry name" value="SEL-1-LIKE PROTEIN"/>
    <property type="match status" value="1"/>
</dbReference>
<reference evidence="2 3" key="1">
    <citation type="journal article" date="2010" name="J. Bacteriol.">
        <title>The genome of the amoeba symbiont 'Candidatus Amoebophilus asiaticus' reveals common mechanisms for host cell interaction among amoeba-associated bacteria.</title>
        <authorList>
            <person name="Schmitz-Esser S."/>
            <person name="Tischler P."/>
            <person name="Arnold R."/>
            <person name="Montanaro J."/>
            <person name="Wagner M."/>
            <person name="Rattei T."/>
            <person name="Horn M."/>
        </authorList>
    </citation>
    <scope>NUCLEOTIDE SEQUENCE [LARGE SCALE GENOMIC DNA]</scope>
    <source>
        <strain evidence="2 3">5a2</strain>
    </source>
</reference>
<dbReference type="PROSITE" id="PS51257">
    <property type="entry name" value="PROKAR_LIPOPROTEIN"/>
    <property type="match status" value="1"/>
</dbReference>
<dbReference type="SMART" id="SM00671">
    <property type="entry name" value="SEL1"/>
    <property type="match status" value="14"/>
</dbReference>
<dbReference type="eggNOG" id="COG0790">
    <property type="taxonomic scope" value="Bacteria"/>
</dbReference>
<sequence>MKRTYSLFQQYIAFVLLVSFLLQSCGGGFDNNPLIPIQEGKTPLLQKQESISFSHTGPLADQTLIAQGGHAVTFREEAGALVADVEMNAPQGFSKTYEGLEVTAEQGAELAKLPCLDKKAQQRRIHLQLAKEEQPARVVIYKGAGLAGGMQVDGGSEGQAQFIRRLVDFTELRRCFNRGNLEITPANYKLLLEFAQRHALSFQSYDRGVVVKGWEASGDFSELANLLLSFTSIKVFKFNVGAQEKEAEIAEVIARAVQFYEDMSDLDISGCKLNDATIQDTIQSIPYPEKLKFLNISNNQVSAKLVSTLKESFPHTQITFSSVNSLAQQLRTPTLSSPKPTPFKPLPTLPPARVAGVKERGNSTTSEKGVVSGTPNRPNASVREKSGLLQAMSKLELSDLAGSSVQRLARGNTVSTSKPITAEPLLNKPLPIVVPPRPANMNKREDIIPNEKEDVPTLTRKAQQGDVKAQQALGVMYESGNGVTKDVKKAVEWYQKAAMQGHVEAQCNLGGMYELGRGIGKDEHQATYWYQKAADQGYAKAQYKLGMMYELGRGIAKDENQALHWYQKAAGQGNSIAQRKVKELAVNDKGWVKGKDSNLKGYKKSGEQIDASEQVNLGVAYYNGQGVQQDYVKAKECFAKAADQGNMHAQNWLGFMYQHGQGGPQNYQEAIKWFQKAADQGLADAQNNLGFMYQNGYGLSQNYQEAIKWFQKAADQGLAAAQNSLGFMYQNGYGLSQNYQEAIKWYQKAAEQGHADAQNNLGFTYQNGYGLSQNYQEAIKWYQKAAEQGNMYAQNWLGFMYENGQGVEKNYRKAIEWYQKAADQGYAYAQYNLGDMYDNGKGVSQNYQEAIKWYQKAAEKGNAAAQCGLGFMYENGLGVAQSYEGAVKWYQKGAEQENMSGKANLGRMYYEGKGIMKDIVKANKLFQEAVSTIKNWAEKGDIGPQNLLGWMYQYGQGVGQNDQEAVLWYQKAAKQEHIVAQFRLASMYEHGQGVTKDLQEATKWYQKAADQRLPAAQEWLKNHGQYNQQEVKQGKQPEALPETINSKLEEVLTPLKEHFKTEAPQASGAWQAAIPTKDITAVLSPLEQKALTQADKIVVDYNAKYCQNVTNLSRFSKAKQQFSKAFAKTVQVSKDAVLGPDINSLKKLQQDVNAAYGSEVLKLDAGRLERNHAERSADVTVSHQKREEELDREQDIVSSKLKTNLTPHLRGELRKQQAQIAAQLAEEHDLHEVALKRLASPAQSAIEDFYDWKRSVFHDFTKLHLGNYLITYEALALGTVARHPEAYENILQGSTAIGSVLADAFLPLGGLLGNVIGKTAEISAQLYADKQMRIKAAKIGSLYGHKGLEGMVALTQEVADALLFRLKDVIIDLTPESMDKLAKVATTQMIDYALKMWERNDGQTINAMNLLLGGTQHQPSWLKAFTQTARLETEDGRYLDGWSLLVQGEQVISDEGRFMRAAHFFAKQAKKNGGAFMGYAGQGGSAISGLVGF</sequence>
<evidence type="ECO:0000313" key="3">
    <source>
        <dbReference type="Proteomes" id="UP000001227"/>
    </source>
</evidence>
<evidence type="ECO:0000256" key="1">
    <source>
        <dbReference type="SAM" id="MobiDB-lite"/>
    </source>
</evidence>
<dbReference type="Proteomes" id="UP000001227">
    <property type="component" value="Chromosome"/>
</dbReference>
<dbReference type="InterPro" id="IPR006597">
    <property type="entry name" value="Sel1-like"/>
</dbReference>
<evidence type="ECO:0000313" key="2">
    <source>
        <dbReference type="EMBL" id="ACE06262.1"/>
    </source>
</evidence>
<organism evidence="2 3">
    <name type="scientific">Amoebophilus asiaticus (strain 5a2)</name>
    <dbReference type="NCBI Taxonomy" id="452471"/>
    <lineage>
        <taxon>Bacteria</taxon>
        <taxon>Pseudomonadati</taxon>
        <taxon>Bacteroidota</taxon>
        <taxon>Cytophagia</taxon>
        <taxon>Cytophagales</taxon>
        <taxon>Amoebophilaceae</taxon>
        <taxon>Candidatus Amoebophilus</taxon>
    </lineage>
</organism>